<dbReference type="Pfam" id="PF21274">
    <property type="entry name" value="Rng_hyd_C"/>
    <property type="match status" value="1"/>
</dbReference>
<sequence>MHKVIIIGGGPVGLSLALCLANQGIKSLLIEKHKTTTNHPKARGVNGRSMELFRSMGLEEQLKQYQMPREAYRFTWIEDFQGKEITRVPMTLDYSQYSPTQNAIISQDHLEQELFNKAKNQPLIDLRFNTEMIHALQDSDKVTIEILDRETQKKEILTADYLIAADGANSPLRKIFNVEMEGEEDLGSFCNIYCEMNLDEYVKNRKSASFMFTRPDLRGTFILSKDCQKKWLVGIRLDPNRNLTKEAFTDDFCLEFVKKLINDPKVEVRFINKAFWTMAALIAKQYRVGRVFFAGDSAHRLPPTGGFGMNTGIQDAHNLAWKLAMVIKGRAEDSLLESYFVERHQIAKTNTFWSRNNAKRFERIFAALAQGDLGSFEEALKDQANHINNILLDLGFVYGHDYQNTQGAFKPTTKIGARAPHCWISLENRQKSILDLYLNEFVLVCHPEAVFWQKEYQSFPCKVITIGENGNYVDIHRDFLEKYQISKKGAVLVRPDGHIAWRSEDDKGERASFSWLK</sequence>
<keyword evidence="5" id="KW-0560">Oxidoreductase</keyword>
<reference evidence="5" key="1">
    <citation type="submission" date="2013-12" db="EMBL/GenBank/DDBJ databases">
        <authorList>
            <person name="Linke B."/>
        </authorList>
    </citation>
    <scope>NUCLEOTIDE SEQUENCE [LARGE SCALE GENOMIC DNA]</scope>
    <source>
        <strain evidence="5">CRIB-18</strain>
    </source>
</reference>
<evidence type="ECO:0000256" key="3">
    <source>
        <dbReference type="ARBA" id="ARBA00022827"/>
    </source>
</evidence>
<dbReference type="Pfam" id="PF01494">
    <property type="entry name" value="FAD_binding_3"/>
    <property type="match status" value="1"/>
</dbReference>
<keyword evidence="3" id="KW-0274">FAD</keyword>
<reference evidence="5" key="2">
    <citation type="submission" date="2014-09" db="EMBL/GenBank/DDBJ databases">
        <title>Criblamydia sequanensis harbors a mega-plasmid encoding arsenite resistance.</title>
        <authorList>
            <person name="Bertelli C."/>
            <person name="Goesmann A."/>
            <person name="Greub G."/>
        </authorList>
    </citation>
    <scope>NUCLEOTIDE SEQUENCE [LARGE SCALE GENOMIC DNA]</scope>
    <source>
        <strain evidence="5">CRIB-18</strain>
    </source>
</reference>
<dbReference type="PANTHER" id="PTHR43004:SF19">
    <property type="entry name" value="BINDING MONOOXYGENASE, PUTATIVE (JCVI)-RELATED"/>
    <property type="match status" value="1"/>
</dbReference>
<dbReference type="PANTHER" id="PTHR43004">
    <property type="entry name" value="TRK SYSTEM POTASSIUM UPTAKE PROTEIN"/>
    <property type="match status" value="1"/>
</dbReference>
<dbReference type="STRING" id="1437425.CSEC_1292"/>
<dbReference type="InterPro" id="IPR036188">
    <property type="entry name" value="FAD/NAD-bd_sf"/>
</dbReference>
<dbReference type="Gene3D" id="3.30.9.10">
    <property type="entry name" value="D-Amino Acid Oxidase, subunit A, domain 2"/>
    <property type="match status" value="1"/>
</dbReference>
<dbReference type="Proteomes" id="UP000031552">
    <property type="component" value="Unassembled WGS sequence"/>
</dbReference>
<evidence type="ECO:0000256" key="2">
    <source>
        <dbReference type="ARBA" id="ARBA00022630"/>
    </source>
</evidence>
<dbReference type="GO" id="GO:0016709">
    <property type="term" value="F:oxidoreductase activity, acting on paired donors, with incorporation or reduction of molecular oxygen, NAD(P)H as one donor, and incorporation of one atom of oxygen"/>
    <property type="evidence" value="ECO:0007669"/>
    <property type="project" value="UniProtKB-ARBA"/>
</dbReference>
<dbReference type="OrthoDB" id="9766816at2"/>
<dbReference type="InterPro" id="IPR050641">
    <property type="entry name" value="RIFMO-like"/>
</dbReference>
<dbReference type="EMBL" id="CCEJ010000005">
    <property type="protein sequence ID" value="CDR34112.1"/>
    <property type="molecule type" value="Genomic_DNA"/>
</dbReference>
<name>A0A090CZ25_9BACT</name>
<dbReference type="InterPro" id="IPR002938">
    <property type="entry name" value="FAD-bd"/>
</dbReference>
<dbReference type="eggNOG" id="COG0654">
    <property type="taxonomic scope" value="Bacteria"/>
</dbReference>
<accession>A0A090CZ25</accession>
<protein>
    <submittedName>
        <fullName evidence="5">FAD-binding monooxygenase</fullName>
    </submittedName>
</protein>
<comment type="caution">
    <text evidence="5">The sequence shown here is derived from an EMBL/GenBank/DDBJ whole genome shotgun (WGS) entry which is preliminary data.</text>
</comment>
<evidence type="ECO:0000256" key="1">
    <source>
        <dbReference type="ARBA" id="ARBA00001974"/>
    </source>
</evidence>
<keyword evidence="6" id="KW-1185">Reference proteome</keyword>
<keyword evidence="2" id="KW-0285">Flavoprotein</keyword>
<dbReference type="SUPFAM" id="SSF51905">
    <property type="entry name" value="FAD/NAD(P)-binding domain"/>
    <property type="match status" value="1"/>
</dbReference>
<dbReference type="PRINTS" id="PR00420">
    <property type="entry name" value="RNGMNOXGNASE"/>
</dbReference>
<gene>
    <name evidence="5" type="ORF">CSEC_1292</name>
</gene>
<feature type="domain" description="FAD-binding" evidence="4">
    <location>
        <begin position="3"/>
        <end position="351"/>
    </location>
</feature>
<keyword evidence="5" id="KW-0503">Monooxygenase</keyword>
<evidence type="ECO:0000313" key="5">
    <source>
        <dbReference type="EMBL" id="CDR34112.1"/>
    </source>
</evidence>
<organism evidence="5 6">
    <name type="scientific">Candidatus Criblamydia sequanensis CRIB-18</name>
    <dbReference type="NCBI Taxonomy" id="1437425"/>
    <lineage>
        <taxon>Bacteria</taxon>
        <taxon>Pseudomonadati</taxon>
        <taxon>Chlamydiota</taxon>
        <taxon>Chlamydiia</taxon>
        <taxon>Parachlamydiales</taxon>
        <taxon>Candidatus Criblamydiaceae</taxon>
        <taxon>Candidatus Criblamydia</taxon>
    </lineage>
</organism>
<dbReference type="Gene3D" id="3.50.50.60">
    <property type="entry name" value="FAD/NAD(P)-binding domain"/>
    <property type="match status" value="1"/>
</dbReference>
<proteinExistence type="predicted"/>
<comment type="cofactor">
    <cofactor evidence="1">
        <name>FAD</name>
        <dbReference type="ChEBI" id="CHEBI:57692"/>
    </cofactor>
</comment>
<dbReference type="AlphaFoldDB" id="A0A090CZ25"/>
<dbReference type="RefSeq" id="WP_154017647.1">
    <property type="nucleotide sequence ID" value="NZ_CCEJ010000005.1"/>
</dbReference>
<dbReference type="Gene3D" id="3.40.30.120">
    <property type="match status" value="1"/>
</dbReference>
<evidence type="ECO:0000259" key="4">
    <source>
        <dbReference type="Pfam" id="PF01494"/>
    </source>
</evidence>
<dbReference type="GO" id="GO:0071949">
    <property type="term" value="F:FAD binding"/>
    <property type="evidence" value="ECO:0007669"/>
    <property type="project" value="InterPro"/>
</dbReference>
<evidence type="ECO:0000313" key="6">
    <source>
        <dbReference type="Proteomes" id="UP000031552"/>
    </source>
</evidence>